<dbReference type="GO" id="GO:0004519">
    <property type="term" value="F:endonuclease activity"/>
    <property type="evidence" value="ECO:0007669"/>
    <property type="project" value="InterPro"/>
</dbReference>
<dbReference type="GO" id="GO:0003676">
    <property type="term" value="F:nucleic acid binding"/>
    <property type="evidence" value="ECO:0007669"/>
    <property type="project" value="InterPro"/>
</dbReference>
<dbReference type="AlphaFoldDB" id="A0A2N3PHS4"/>
<dbReference type="Proteomes" id="UP000233350">
    <property type="component" value="Unassembled WGS sequence"/>
</dbReference>
<protein>
    <recommendedName>
        <fullName evidence="1">HNH domain-containing protein</fullName>
    </recommendedName>
</protein>
<dbReference type="OrthoDB" id="9802640at2"/>
<evidence type="ECO:0000313" key="2">
    <source>
        <dbReference type="EMBL" id="PKT80109.1"/>
    </source>
</evidence>
<dbReference type="GeneID" id="97289351"/>
<organism evidence="2 3">
    <name type="scientific">Helicobacter winghamensis</name>
    <dbReference type="NCBI Taxonomy" id="157268"/>
    <lineage>
        <taxon>Bacteria</taxon>
        <taxon>Pseudomonadati</taxon>
        <taxon>Campylobacterota</taxon>
        <taxon>Epsilonproteobacteria</taxon>
        <taxon>Campylobacterales</taxon>
        <taxon>Helicobacteraceae</taxon>
        <taxon>Helicobacter</taxon>
    </lineage>
</organism>
<sequence>MLVSQFLDLDFTIAPFDLGAFFSRYVIKDNSIMSVSSYRHHKDNYVSNDEYNESLDKYESILNSCSYHNLWYRKTPTNFAITLENDLRLNNEQFFARLLQKIFLSPFFMDKDLSENKKMFLRGFFETRGSIDTTLSFLTLDYFYNSSLELKRIRYLIDNFNIPAQALNVNFRELQKQYTENINKRNAQFRINLYWYLCHIGLLNPYKALKASKAYNLDYKLDNGIYYFSCEEPSFTQNSFEERIAHYLHIIYDKHLSPYEIEKIRKDLAFEKENDKESFSRDGQIVKIFKYSSDDICAACNDYYDIQDRSFLTKMGRYYTEIHHCISVGKDKQLDVLENLTKLCPVCHRALKKGASSESYQKQIINNIFTNNPQNLEFASIIFASNDREFLIDKVYQSLL</sequence>
<proteinExistence type="predicted"/>
<dbReference type="Pfam" id="PF01844">
    <property type="entry name" value="HNH"/>
    <property type="match status" value="1"/>
</dbReference>
<evidence type="ECO:0000313" key="3">
    <source>
        <dbReference type="Proteomes" id="UP000233350"/>
    </source>
</evidence>
<feature type="domain" description="HNH" evidence="1">
    <location>
        <begin position="318"/>
        <end position="352"/>
    </location>
</feature>
<evidence type="ECO:0000259" key="1">
    <source>
        <dbReference type="Pfam" id="PF01844"/>
    </source>
</evidence>
<dbReference type="CDD" id="cd00085">
    <property type="entry name" value="HNHc"/>
    <property type="match status" value="1"/>
</dbReference>
<dbReference type="InterPro" id="IPR002711">
    <property type="entry name" value="HNH"/>
</dbReference>
<dbReference type="RefSeq" id="WP_006802032.1">
    <property type="nucleotide sequence ID" value="NZ_CABKOI010000021.1"/>
</dbReference>
<comment type="caution">
    <text evidence="2">The sequence shown here is derived from an EMBL/GenBank/DDBJ whole genome shotgun (WGS) entry which is preliminary data.</text>
</comment>
<keyword evidence="3" id="KW-1185">Reference proteome</keyword>
<name>A0A2N3PHS4_9HELI</name>
<gene>
    <name evidence="2" type="ORF">BCM31_00245</name>
</gene>
<accession>A0A2N3PHS4</accession>
<dbReference type="InterPro" id="IPR003615">
    <property type="entry name" value="HNH_nuc"/>
</dbReference>
<reference evidence="2 3" key="1">
    <citation type="submission" date="2016-07" db="EMBL/GenBank/DDBJ databases">
        <title>Detection of Helicobacter winghamensis from caecal content of red fox (Vulpes vulpes).</title>
        <authorList>
            <person name="Zanoni R.G."/>
            <person name="Florio D."/>
            <person name="Caffara M."/>
            <person name="Renzi M."/>
            <person name="Parisi A."/>
            <person name="Pasquali F."/>
            <person name="Manfreda G."/>
        </authorList>
    </citation>
    <scope>NUCLEOTIDE SEQUENCE [LARGE SCALE GENOMIC DNA]</scope>
    <source>
        <strain evidence="2 3">295_13</strain>
    </source>
</reference>
<dbReference type="GO" id="GO:0008270">
    <property type="term" value="F:zinc ion binding"/>
    <property type="evidence" value="ECO:0007669"/>
    <property type="project" value="InterPro"/>
</dbReference>
<dbReference type="EMBL" id="MBPK01000044">
    <property type="protein sequence ID" value="PKT80109.1"/>
    <property type="molecule type" value="Genomic_DNA"/>
</dbReference>